<evidence type="ECO:0000256" key="1">
    <source>
        <dbReference type="SAM" id="MobiDB-lite"/>
    </source>
</evidence>
<reference evidence="4" key="2">
    <citation type="submission" date="2012-11" db="EMBL/GenBank/DDBJ databases">
        <authorList>
            <person name="Kuo A."/>
            <person name="Curtis B.A."/>
            <person name="Tanifuji G."/>
            <person name="Burki F."/>
            <person name="Gruber A."/>
            <person name="Irimia M."/>
            <person name="Maruyama S."/>
            <person name="Arias M.C."/>
            <person name="Ball S.G."/>
            <person name="Gile G.H."/>
            <person name="Hirakawa Y."/>
            <person name="Hopkins J.F."/>
            <person name="Rensing S.A."/>
            <person name="Schmutz J."/>
            <person name="Symeonidi A."/>
            <person name="Elias M."/>
            <person name="Eveleigh R.J."/>
            <person name="Herman E.K."/>
            <person name="Klute M.J."/>
            <person name="Nakayama T."/>
            <person name="Obornik M."/>
            <person name="Reyes-Prieto A."/>
            <person name="Armbrust E.V."/>
            <person name="Aves S.J."/>
            <person name="Beiko R.G."/>
            <person name="Coutinho P."/>
            <person name="Dacks J.B."/>
            <person name="Durnford D.G."/>
            <person name="Fast N.M."/>
            <person name="Green B.R."/>
            <person name="Grisdale C."/>
            <person name="Hempe F."/>
            <person name="Henrissat B."/>
            <person name="Hoppner M.P."/>
            <person name="Ishida K.-I."/>
            <person name="Kim E."/>
            <person name="Koreny L."/>
            <person name="Kroth P.G."/>
            <person name="Liu Y."/>
            <person name="Malik S.-B."/>
            <person name="Maier U.G."/>
            <person name="McRose D."/>
            <person name="Mock T."/>
            <person name="Neilson J.A."/>
            <person name="Onodera N.T."/>
            <person name="Poole A.M."/>
            <person name="Pritham E.J."/>
            <person name="Richards T.A."/>
            <person name="Rocap G."/>
            <person name="Roy S.W."/>
            <person name="Sarai C."/>
            <person name="Schaack S."/>
            <person name="Shirato S."/>
            <person name="Slamovits C.H."/>
            <person name="Spencer D.F."/>
            <person name="Suzuki S."/>
            <person name="Worden A.Z."/>
            <person name="Zauner S."/>
            <person name="Barry K."/>
            <person name="Bell C."/>
            <person name="Bharti A.K."/>
            <person name="Crow J.A."/>
            <person name="Grimwood J."/>
            <person name="Kramer R."/>
            <person name="Lindquist E."/>
            <person name="Lucas S."/>
            <person name="Salamov A."/>
            <person name="McFadden G.I."/>
            <person name="Lane C.E."/>
            <person name="Keeling P.J."/>
            <person name="Gray M.W."/>
            <person name="Grigoriev I.V."/>
            <person name="Archibald J.M."/>
        </authorList>
    </citation>
    <scope>NUCLEOTIDE SEQUENCE</scope>
    <source>
        <strain evidence="4">CCMP2712</strain>
    </source>
</reference>
<dbReference type="InterPro" id="IPR016024">
    <property type="entry name" value="ARM-type_fold"/>
</dbReference>
<dbReference type="Gene3D" id="1.25.10.10">
    <property type="entry name" value="Leucine-rich Repeat Variant"/>
    <property type="match status" value="1"/>
</dbReference>
<dbReference type="SUPFAM" id="SSF48371">
    <property type="entry name" value="ARM repeat"/>
    <property type="match status" value="1"/>
</dbReference>
<keyword evidence="4" id="KW-1185">Reference proteome</keyword>
<reference evidence="2 4" key="1">
    <citation type="journal article" date="2012" name="Nature">
        <title>Algal genomes reveal evolutionary mosaicism and the fate of nucleomorphs.</title>
        <authorList>
            <consortium name="DOE Joint Genome Institute"/>
            <person name="Curtis B.A."/>
            <person name="Tanifuji G."/>
            <person name="Burki F."/>
            <person name="Gruber A."/>
            <person name="Irimia M."/>
            <person name="Maruyama S."/>
            <person name="Arias M.C."/>
            <person name="Ball S.G."/>
            <person name="Gile G.H."/>
            <person name="Hirakawa Y."/>
            <person name="Hopkins J.F."/>
            <person name="Kuo A."/>
            <person name="Rensing S.A."/>
            <person name="Schmutz J."/>
            <person name="Symeonidi A."/>
            <person name="Elias M."/>
            <person name="Eveleigh R.J."/>
            <person name="Herman E.K."/>
            <person name="Klute M.J."/>
            <person name="Nakayama T."/>
            <person name="Obornik M."/>
            <person name="Reyes-Prieto A."/>
            <person name="Armbrust E.V."/>
            <person name="Aves S.J."/>
            <person name="Beiko R.G."/>
            <person name="Coutinho P."/>
            <person name="Dacks J.B."/>
            <person name="Durnford D.G."/>
            <person name="Fast N.M."/>
            <person name="Green B.R."/>
            <person name="Grisdale C.J."/>
            <person name="Hempel F."/>
            <person name="Henrissat B."/>
            <person name="Hoppner M.P."/>
            <person name="Ishida K."/>
            <person name="Kim E."/>
            <person name="Koreny L."/>
            <person name="Kroth P.G."/>
            <person name="Liu Y."/>
            <person name="Malik S.B."/>
            <person name="Maier U.G."/>
            <person name="McRose D."/>
            <person name="Mock T."/>
            <person name="Neilson J.A."/>
            <person name="Onodera N.T."/>
            <person name="Poole A.M."/>
            <person name="Pritham E.J."/>
            <person name="Richards T.A."/>
            <person name="Rocap G."/>
            <person name="Roy S.W."/>
            <person name="Sarai C."/>
            <person name="Schaack S."/>
            <person name="Shirato S."/>
            <person name="Slamovits C.H."/>
            <person name="Spencer D.F."/>
            <person name="Suzuki S."/>
            <person name="Worden A.Z."/>
            <person name="Zauner S."/>
            <person name="Barry K."/>
            <person name="Bell C."/>
            <person name="Bharti A.K."/>
            <person name="Crow J.A."/>
            <person name="Grimwood J."/>
            <person name="Kramer R."/>
            <person name="Lindquist E."/>
            <person name="Lucas S."/>
            <person name="Salamov A."/>
            <person name="McFadden G.I."/>
            <person name="Lane C.E."/>
            <person name="Keeling P.J."/>
            <person name="Gray M.W."/>
            <person name="Grigoriev I.V."/>
            <person name="Archibald J.M."/>
        </authorList>
    </citation>
    <scope>NUCLEOTIDE SEQUENCE</scope>
    <source>
        <strain evidence="2 4">CCMP2712</strain>
    </source>
</reference>
<feature type="compositionally biased region" description="Polar residues" evidence="1">
    <location>
        <begin position="52"/>
        <end position="68"/>
    </location>
</feature>
<evidence type="ECO:0000313" key="3">
    <source>
        <dbReference type="EnsemblProtists" id="EKX54549"/>
    </source>
</evidence>
<proteinExistence type="predicted"/>
<organism evidence="2">
    <name type="scientific">Guillardia theta (strain CCMP2712)</name>
    <name type="common">Cryptophyte</name>
    <dbReference type="NCBI Taxonomy" id="905079"/>
    <lineage>
        <taxon>Eukaryota</taxon>
        <taxon>Cryptophyceae</taxon>
        <taxon>Pyrenomonadales</taxon>
        <taxon>Geminigeraceae</taxon>
        <taxon>Guillardia</taxon>
    </lineage>
</organism>
<gene>
    <name evidence="2" type="ORF">GUITHDRAFT_132252</name>
</gene>
<dbReference type="KEGG" id="gtt:GUITHDRAFT_132252"/>
<dbReference type="PaxDb" id="55529-EKX54549"/>
<evidence type="ECO:0000313" key="4">
    <source>
        <dbReference type="Proteomes" id="UP000011087"/>
    </source>
</evidence>
<feature type="region of interest" description="Disordered" evidence="1">
    <location>
        <begin position="1"/>
        <end position="68"/>
    </location>
</feature>
<feature type="region of interest" description="Disordered" evidence="1">
    <location>
        <begin position="585"/>
        <end position="622"/>
    </location>
</feature>
<feature type="region of interest" description="Disordered" evidence="1">
    <location>
        <begin position="897"/>
        <end position="922"/>
    </location>
</feature>
<accession>L1K1U1</accession>
<dbReference type="Proteomes" id="UP000011087">
    <property type="component" value="Unassembled WGS sequence"/>
</dbReference>
<reference evidence="3" key="3">
    <citation type="submission" date="2016-03" db="UniProtKB">
        <authorList>
            <consortium name="EnsemblProtists"/>
        </authorList>
    </citation>
    <scope>IDENTIFICATION</scope>
</reference>
<name>L1K1U1_GUITC</name>
<sequence>MSRAGGELANPSRSLDVDAVVTSRSNSRASARSTPLSKNDPHFASRFERLDSPSQSEDSGKQSKNVRNASEDRIMLKKFLSDEPKKIADEHRDKKSLQGREKVNELIATASWSAMEGIGMLFRGAASEDTIRGWKDIAKRSYVRQGILNATRKTVDRSYLLQIPNVHASQDQLVKTIESISSFIYDLDHLIKVGPLHRRRVVELGGVAVLVSTCPFIQDEELLLRCVRSLANLSLDSETRRLMVLEDSGCLKVLADVICAPHRPDVLESCLRAFYLLASEEEAGRQMVGLGALNAACTLCAKVGSRHLGVLRGACALLSRLARDAACLEAMTSKGNQLLNALFRVVRICPDALVCGAACIVLSAVCKGPNRILMGRHKNLDALVLMLEREVLPDASMFQEGDSASQSTFSRRLSGFNHLVPACTLITQLSVVQENRNRFISLGIAHPLIALILSRLNDKESSEAAKSAIKSIEDSSGVHIADSEPVGQLLARLLYFLSFFPSVTQSNPRELQRAVPQRSIARQEACGQDAGALEAEELKLRPNVVQLLNRYLFDQNHLRQQVFTALPSVFGCSERTYLGQQQQVLKDDADKEDEELFRVPPPPPPRPDHGTVKAPTPLEPPSLPATPFQVTRHCSKLPLELCKSPDAHPSEASSVAQTPDLDDWAVAVAATPLEPLSLPHSPAPEDWNAVTADSPAEPESAPYTPVMGSRDFLMDRAKSPGEVFSAPVTPDVQDWMAILAPTPPPVRSHPRTPGGLARSQQLVIVMAAVVRSGGKPLSADAKASEAIREMEGVALPSMSLEKAEGRRPPEAAAGAGDGTLLHRADQEIHRPQRPPAPRLIVVPPDASVHGQRPGVPTLQNLPIEELRPHGSGLGQQLVVDLGSKVLVNGLGQLEEAEESRTNSLQTLSSDAPIHRGTLGNIR</sequence>
<dbReference type="HOGENOM" id="CLU_316537_0_0_1"/>
<dbReference type="InterPro" id="IPR011989">
    <property type="entry name" value="ARM-like"/>
</dbReference>
<feature type="compositionally biased region" description="Basic and acidic residues" evidence="1">
    <location>
        <begin position="39"/>
        <end position="51"/>
    </location>
</feature>
<protein>
    <submittedName>
        <fullName evidence="2 3">Uncharacterized protein</fullName>
    </submittedName>
</protein>
<evidence type="ECO:0000313" key="2">
    <source>
        <dbReference type="EMBL" id="EKX54549.1"/>
    </source>
</evidence>
<dbReference type="GeneID" id="17311311"/>
<feature type="compositionally biased region" description="Low complexity" evidence="1">
    <location>
        <begin position="19"/>
        <end position="34"/>
    </location>
</feature>
<dbReference type="AlphaFoldDB" id="L1K1U1"/>
<dbReference type="EnsemblProtists" id="EKX54549">
    <property type="protein sequence ID" value="EKX54549"/>
    <property type="gene ID" value="GUITHDRAFT_132252"/>
</dbReference>
<dbReference type="EMBL" id="JH992967">
    <property type="protein sequence ID" value="EKX54549.1"/>
    <property type="molecule type" value="Genomic_DNA"/>
</dbReference>
<dbReference type="RefSeq" id="XP_005841529.1">
    <property type="nucleotide sequence ID" value="XM_005841472.1"/>
</dbReference>